<dbReference type="AlphaFoldDB" id="A0A101I1S6"/>
<evidence type="ECO:0000313" key="5">
    <source>
        <dbReference type="Proteomes" id="UP000053467"/>
    </source>
</evidence>
<dbReference type="PANTHER" id="PTHR12283">
    <property type="entry name" value="GLUTAMINYL-PEPTIDE CYCLOTRANSFERASE"/>
    <property type="match status" value="1"/>
</dbReference>
<dbReference type="Gene3D" id="3.40.630.10">
    <property type="entry name" value="Zn peptidases"/>
    <property type="match status" value="1"/>
</dbReference>
<organism evidence="4 5">
    <name type="scientific">candidate division TA06 bacterium 34_109</name>
    <dbReference type="NCBI Taxonomy" id="1635277"/>
    <lineage>
        <taxon>Bacteria</taxon>
        <taxon>Bacteria division TA06</taxon>
    </lineage>
</organism>
<accession>A0A101I1S6</accession>
<proteinExistence type="predicted"/>
<dbReference type="InterPro" id="IPR007484">
    <property type="entry name" value="Peptidase_M28"/>
</dbReference>
<dbReference type="Pfam" id="PF04389">
    <property type="entry name" value="Peptidase_M28"/>
    <property type="match status" value="1"/>
</dbReference>
<gene>
    <name evidence="4" type="ORF">XE03_1352</name>
</gene>
<sequence>MRFLIKYFLLSLIILFNIKFFCLDFDAKYAFSLLEKQVSFGPRVPGSKAHKKTVNFILDFLKEYVDTVYVQKFSKRVSYSKKDVEFYNIVGILNKDKEENIMLFSHFDSRPFSNKKGKPTPGANDGASSTALLLYLAKYFKENGFKERIDFVFFDGEDGGSITHPDEWFIGSKYFSENYSGNIPKIAILVDMIGDRDLNIKREINSEIVNSKLYDKIFEKAKKLGKKSFINRLGFFVEDDHIPLNKKGFKCVDIIDIEYKYWHTTDDTPDKCSEESLRDVGEVLIETVYDR</sequence>
<keyword evidence="2" id="KW-0012">Acyltransferase</keyword>
<dbReference type="GO" id="GO:0016603">
    <property type="term" value="F:glutaminyl-peptide cyclotransferase activity"/>
    <property type="evidence" value="ECO:0007669"/>
    <property type="project" value="TreeGrafter"/>
</dbReference>
<evidence type="ECO:0000256" key="1">
    <source>
        <dbReference type="ARBA" id="ARBA00022679"/>
    </source>
</evidence>
<dbReference type="EMBL" id="LGGX01000014">
    <property type="protein sequence ID" value="KUK86653.1"/>
    <property type="molecule type" value="Genomic_DNA"/>
</dbReference>
<evidence type="ECO:0000313" key="4">
    <source>
        <dbReference type="EMBL" id="KUK86653.1"/>
    </source>
</evidence>
<dbReference type="InterPro" id="IPR040234">
    <property type="entry name" value="QC/QCL"/>
</dbReference>
<dbReference type="PANTHER" id="PTHR12283:SF6">
    <property type="entry name" value="GLUTAMINYL-PEPTIDE CYCLOTRANSFERASE-RELATED"/>
    <property type="match status" value="1"/>
</dbReference>
<protein>
    <submittedName>
        <fullName evidence="4">Peptidase M28</fullName>
    </submittedName>
</protein>
<evidence type="ECO:0000259" key="3">
    <source>
        <dbReference type="Pfam" id="PF04389"/>
    </source>
</evidence>
<comment type="caution">
    <text evidence="4">The sequence shown here is derived from an EMBL/GenBank/DDBJ whole genome shotgun (WGS) entry which is preliminary data.</text>
</comment>
<reference evidence="5" key="1">
    <citation type="journal article" date="2015" name="MBio">
        <title>Genome-Resolved Metagenomic Analysis Reveals Roles for Candidate Phyla and Other Microbial Community Members in Biogeochemical Transformations in Oil Reservoirs.</title>
        <authorList>
            <person name="Hu P."/>
            <person name="Tom L."/>
            <person name="Singh A."/>
            <person name="Thomas B.C."/>
            <person name="Baker B.J."/>
            <person name="Piceno Y.M."/>
            <person name="Andersen G.L."/>
            <person name="Banfield J.F."/>
        </authorList>
    </citation>
    <scope>NUCLEOTIDE SEQUENCE [LARGE SCALE GENOMIC DNA]</scope>
</reference>
<keyword evidence="1" id="KW-0808">Transferase</keyword>
<evidence type="ECO:0000256" key="2">
    <source>
        <dbReference type="ARBA" id="ARBA00023315"/>
    </source>
</evidence>
<name>A0A101I1S6_UNCT6</name>
<dbReference type="Proteomes" id="UP000053467">
    <property type="component" value="Unassembled WGS sequence"/>
</dbReference>
<dbReference type="SUPFAM" id="SSF53187">
    <property type="entry name" value="Zn-dependent exopeptidases"/>
    <property type="match status" value="1"/>
</dbReference>
<feature type="domain" description="Peptidase M28" evidence="3">
    <location>
        <begin position="88"/>
        <end position="287"/>
    </location>
</feature>
<dbReference type="GO" id="GO:0008270">
    <property type="term" value="F:zinc ion binding"/>
    <property type="evidence" value="ECO:0007669"/>
    <property type="project" value="TreeGrafter"/>
</dbReference>